<dbReference type="Proteomes" id="UP000195437">
    <property type="component" value="Chromosome"/>
</dbReference>
<dbReference type="InterPro" id="IPR010162">
    <property type="entry name" value="PepT-like"/>
</dbReference>
<keyword evidence="4" id="KW-0378">Hydrolase</keyword>
<dbReference type="Gene3D" id="3.40.630.10">
    <property type="entry name" value="Zn peptidases"/>
    <property type="match status" value="1"/>
</dbReference>
<evidence type="ECO:0000256" key="5">
    <source>
        <dbReference type="ARBA" id="ARBA00022833"/>
    </source>
</evidence>
<dbReference type="PANTHER" id="PTHR42994">
    <property type="entry name" value="PEPTIDASE T"/>
    <property type="match status" value="1"/>
</dbReference>
<feature type="binding site" evidence="9">
    <location>
        <position position="129"/>
    </location>
    <ligand>
        <name>Zn(2+)</name>
        <dbReference type="ChEBI" id="CHEBI:29105"/>
        <label>2</label>
    </ligand>
</feature>
<name>A0A1Y0ITS3_9BACL</name>
<feature type="domain" description="Peptidase M20 dimerisation" evidence="10">
    <location>
        <begin position="206"/>
        <end position="292"/>
    </location>
</feature>
<evidence type="ECO:0000313" key="11">
    <source>
        <dbReference type="EMBL" id="ARU63196.1"/>
    </source>
</evidence>
<dbReference type="Gene3D" id="3.30.70.360">
    <property type="match status" value="1"/>
</dbReference>
<feature type="binding site" evidence="9">
    <location>
        <position position="186"/>
    </location>
    <ligand>
        <name>Zn(2+)</name>
        <dbReference type="ChEBI" id="CHEBI:29105"/>
        <label>1</label>
    </ligand>
</feature>
<dbReference type="AlphaFoldDB" id="A0A1Y0ITS3"/>
<dbReference type="PANTHER" id="PTHR42994:SF2">
    <property type="entry name" value="PEPTIDASE"/>
    <property type="match status" value="1"/>
</dbReference>
<evidence type="ECO:0000313" key="12">
    <source>
        <dbReference type="Proteomes" id="UP000195437"/>
    </source>
</evidence>
<dbReference type="KEGG" id="tum:CBW65_21105"/>
<keyword evidence="2" id="KW-0645">Protease</keyword>
<keyword evidence="6" id="KW-0482">Metalloprotease</keyword>
<dbReference type="PIRSF" id="PIRSF001123">
    <property type="entry name" value="PepA_GA"/>
    <property type="match status" value="1"/>
</dbReference>
<dbReference type="SUPFAM" id="SSF53187">
    <property type="entry name" value="Zn-dependent exopeptidases"/>
    <property type="match status" value="1"/>
</dbReference>
<dbReference type="PROSITE" id="PS00758">
    <property type="entry name" value="ARGE_DAPE_CPG2_1"/>
    <property type="match status" value="1"/>
</dbReference>
<evidence type="ECO:0000256" key="6">
    <source>
        <dbReference type="ARBA" id="ARBA00023049"/>
    </source>
</evidence>
<dbReference type="InterPro" id="IPR011650">
    <property type="entry name" value="Peptidase_M20_dimer"/>
</dbReference>
<dbReference type="NCBIfam" id="TIGR01883">
    <property type="entry name" value="PepT-like"/>
    <property type="match status" value="1"/>
</dbReference>
<accession>A0A1Y0ITS3</accession>
<keyword evidence="3 9" id="KW-0479">Metal-binding</keyword>
<dbReference type="GO" id="GO:0006508">
    <property type="term" value="P:proteolysis"/>
    <property type="evidence" value="ECO:0007669"/>
    <property type="project" value="UniProtKB-KW"/>
</dbReference>
<feature type="binding site" evidence="9">
    <location>
        <position position="129"/>
    </location>
    <ligand>
        <name>Zn(2+)</name>
        <dbReference type="ChEBI" id="CHEBI:29105"/>
        <label>1</label>
    </ligand>
</feature>
<evidence type="ECO:0000256" key="9">
    <source>
        <dbReference type="PIRSR" id="PIRSR001123-2"/>
    </source>
</evidence>
<dbReference type="GO" id="GO:0004177">
    <property type="term" value="F:aminopeptidase activity"/>
    <property type="evidence" value="ECO:0007669"/>
    <property type="project" value="UniProtKB-UniRule"/>
</dbReference>
<evidence type="ECO:0000256" key="2">
    <source>
        <dbReference type="ARBA" id="ARBA00022670"/>
    </source>
</evidence>
<feature type="binding site" evidence="9">
    <location>
        <position position="163"/>
    </location>
    <ligand>
        <name>Zn(2+)</name>
        <dbReference type="ChEBI" id="CHEBI:29105"/>
        <label>2</label>
    </ligand>
</feature>
<comment type="cofactor">
    <cofactor evidence="9">
        <name>a divalent metal cation</name>
        <dbReference type="ChEBI" id="CHEBI:60240"/>
    </cofactor>
    <text evidence="9">Binds 2 divalent metal cations per subunit.</text>
</comment>
<evidence type="ECO:0000256" key="4">
    <source>
        <dbReference type="ARBA" id="ARBA00022801"/>
    </source>
</evidence>
<comment type="cofactor">
    <cofactor evidence="1">
        <name>Zn(2+)</name>
        <dbReference type="ChEBI" id="CHEBI:29105"/>
    </cofactor>
</comment>
<dbReference type="Pfam" id="PF01546">
    <property type="entry name" value="Peptidase_M20"/>
    <property type="match status" value="1"/>
</dbReference>
<dbReference type="InterPro" id="IPR001261">
    <property type="entry name" value="ArgE/DapE_CS"/>
</dbReference>
<evidence type="ECO:0000256" key="1">
    <source>
        <dbReference type="ARBA" id="ARBA00001947"/>
    </source>
</evidence>
<dbReference type="InterPro" id="IPR008007">
    <property type="entry name" value="Peptidase_M42"/>
</dbReference>
<dbReference type="InterPro" id="IPR002933">
    <property type="entry name" value="Peptidase_M20"/>
</dbReference>
<dbReference type="InterPro" id="IPR036264">
    <property type="entry name" value="Bact_exopeptidase_dim_dom"/>
</dbReference>
<proteinExistence type="inferred from homology"/>
<organism evidence="11 12">
    <name type="scientific">Tumebacillus avium</name>
    <dbReference type="NCBI Taxonomy" id="1903704"/>
    <lineage>
        <taxon>Bacteria</taxon>
        <taxon>Bacillati</taxon>
        <taxon>Bacillota</taxon>
        <taxon>Bacilli</taxon>
        <taxon>Bacillales</taxon>
        <taxon>Alicyclobacillaceae</taxon>
        <taxon>Tumebacillus</taxon>
    </lineage>
</organism>
<keyword evidence="5" id="KW-0862">Zinc</keyword>
<feature type="active site" description="Proton acceptor" evidence="8">
    <location>
        <position position="162"/>
    </location>
</feature>
<dbReference type="SUPFAM" id="SSF55031">
    <property type="entry name" value="Bacterial exopeptidase dimerisation domain"/>
    <property type="match status" value="1"/>
</dbReference>
<comment type="similarity">
    <text evidence="7">Belongs to the peptidase M42 family.</text>
</comment>
<dbReference type="GO" id="GO:0008237">
    <property type="term" value="F:metallopeptidase activity"/>
    <property type="evidence" value="ECO:0007669"/>
    <property type="project" value="UniProtKB-KW"/>
</dbReference>
<gene>
    <name evidence="11" type="ORF">CBW65_21105</name>
</gene>
<protein>
    <recommendedName>
        <fullName evidence="10">Peptidase M20 dimerisation domain-containing protein</fullName>
    </recommendedName>
</protein>
<evidence type="ECO:0000259" key="10">
    <source>
        <dbReference type="Pfam" id="PF07687"/>
    </source>
</evidence>
<sequence>MLKGVFCVQLNQQQVVDRFLELVKIDTPSHEERPMADYLLRTLQEFGLEVHEDNAGERASHGFDKTTVEILGQVRKTGNVIANLTGNLEGAPALMFTAHMDTVVPAKGIKPQIQNGVIKTDGKTILGADDRAGITAILEAIRFLKENDVKHGDLQFVFTIAEETGLYGSLYLEPQEIKSQYAFVMDSGGPPDTIITMAPTEVDFIARIYGKAAHSGVNPEDGLNAISVAADAISQLKLGRIDEETTSNIGIIQGGERTNIVCDRCEVHGEVRSRNDQKLSEQLAKIRTAFDMACQKWGTKMDFEEQKIYLGFNLNEDDEVVHLAMEGVRRAGLEPKLAPRGGGSDTNNFNAKGIPAVNLGVGATNDHTVEESLKVQDLIDATRLVIGIIQTAAERTGVKS</sequence>
<reference evidence="12" key="1">
    <citation type="submission" date="2017-05" db="EMBL/GenBank/DDBJ databases">
        <authorList>
            <person name="Sung H."/>
        </authorList>
    </citation>
    <scope>NUCLEOTIDE SEQUENCE [LARGE SCALE GENOMIC DNA]</scope>
    <source>
        <strain evidence="12">AR23208</strain>
    </source>
</reference>
<dbReference type="EMBL" id="CP021434">
    <property type="protein sequence ID" value="ARU63196.1"/>
    <property type="molecule type" value="Genomic_DNA"/>
</dbReference>
<keyword evidence="12" id="KW-1185">Reference proteome</keyword>
<evidence type="ECO:0000256" key="7">
    <source>
        <dbReference type="PIRNR" id="PIRNR001123"/>
    </source>
</evidence>
<dbReference type="Pfam" id="PF07687">
    <property type="entry name" value="M20_dimer"/>
    <property type="match status" value="1"/>
</dbReference>
<dbReference type="GO" id="GO:0046872">
    <property type="term" value="F:metal ion binding"/>
    <property type="evidence" value="ECO:0007669"/>
    <property type="project" value="UniProtKB-UniRule"/>
</dbReference>
<evidence type="ECO:0000256" key="8">
    <source>
        <dbReference type="PIRSR" id="PIRSR001123-1"/>
    </source>
</evidence>
<evidence type="ECO:0000256" key="3">
    <source>
        <dbReference type="ARBA" id="ARBA00022723"/>
    </source>
</evidence>